<evidence type="ECO:0000313" key="2">
    <source>
        <dbReference type="Proteomes" id="UP001218231"/>
    </source>
</evidence>
<dbReference type="RefSeq" id="WP_273618956.1">
    <property type="nucleotide sequence ID" value="NZ_CP117417.1"/>
</dbReference>
<name>A0ABY7TZC4_9SPHN</name>
<dbReference type="EMBL" id="CP117417">
    <property type="protein sequence ID" value="WCT78646.1"/>
    <property type="molecule type" value="Genomic_DNA"/>
</dbReference>
<sequence length="314" mass="35322">MTQNKGKGIAAAVAAEEAEGGESKPVCGIIMPISAMPPKYDTTHWNDVRRVINKAAEDAGMRPQIVSDDFESDVIQSRIIRNLYYNPVVVCDVSGLNPNVMFELGIRITFKKPVVIITDDVGNIPFDTRVIEHLHYPSGLHIHETNQFIEKLTIKIKNLHESFKQKTFKSFIEDFGTFEILEPKQQVVGFEKLILDRLASLESVVRSGANRASIARNLMEPRHPNADPSGKLERVSFRLNNPSDGNSLSRFTEYLKGMPWVENAGLLSDGSVRYSNFFVVDFNTNIISRDELISRVFSHAPEEIRKIIFSSEVS</sequence>
<keyword evidence="2" id="KW-1185">Reference proteome</keyword>
<dbReference type="Proteomes" id="UP001218231">
    <property type="component" value="Chromosome"/>
</dbReference>
<protein>
    <recommendedName>
        <fullName evidence="3">RNA helicase</fullName>
    </recommendedName>
</protein>
<proteinExistence type="predicted"/>
<evidence type="ECO:0008006" key="3">
    <source>
        <dbReference type="Google" id="ProtNLM"/>
    </source>
</evidence>
<organism evidence="1 2">
    <name type="scientific">Novosphingobium humi</name>
    <dbReference type="NCBI Taxonomy" id="2282397"/>
    <lineage>
        <taxon>Bacteria</taxon>
        <taxon>Pseudomonadati</taxon>
        <taxon>Pseudomonadota</taxon>
        <taxon>Alphaproteobacteria</taxon>
        <taxon>Sphingomonadales</taxon>
        <taxon>Sphingomonadaceae</taxon>
        <taxon>Novosphingobium</taxon>
    </lineage>
</organism>
<reference evidence="1 2" key="1">
    <citation type="submission" date="2023-02" db="EMBL/GenBank/DDBJ databases">
        <title>Genome sequence of Novosphingobium humi KACC 19094.</title>
        <authorList>
            <person name="Kim S."/>
            <person name="Heo J."/>
            <person name="Kwon S.-W."/>
        </authorList>
    </citation>
    <scope>NUCLEOTIDE SEQUENCE [LARGE SCALE GENOMIC DNA]</scope>
    <source>
        <strain evidence="1 2">KACC 19094</strain>
    </source>
</reference>
<evidence type="ECO:0000313" key="1">
    <source>
        <dbReference type="EMBL" id="WCT78646.1"/>
    </source>
</evidence>
<accession>A0ABY7TZC4</accession>
<gene>
    <name evidence="1" type="ORF">PQ457_06700</name>
</gene>